<proteinExistence type="predicted"/>
<sequence length="68" mass="7946">MPVRKVPKNHLFVTGRHATELSREMVEFESPLEKEYMLLLDFDPRVAGYEAQPVRIHCLLGAPMFRTF</sequence>
<dbReference type="Proteomes" id="UP000562492">
    <property type="component" value="Unassembled WGS sequence"/>
</dbReference>
<gene>
    <name evidence="1" type="ORF">HNP33_004113</name>
</gene>
<keyword evidence="2" id="KW-1185">Reference proteome</keyword>
<name>A0ABR6RLD6_9BURK</name>
<reference evidence="1 2" key="1">
    <citation type="submission" date="2020-08" db="EMBL/GenBank/DDBJ databases">
        <title>Functional genomics of gut bacteria from endangered species of beetles.</title>
        <authorList>
            <person name="Carlos-Shanley C."/>
        </authorList>
    </citation>
    <scope>NUCLEOTIDE SEQUENCE [LARGE SCALE GENOMIC DNA]</scope>
    <source>
        <strain evidence="1 2">S00124</strain>
    </source>
</reference>
<dbReference type="EMBL" id="JACHKZ010000048">
    <property type="protein sequence ID" value="MBB6579987.1"/>
    <property type="molecule type" value="Genomic_DNA"/>
</dbReference>
<comment type="caution">
    <text evidence="1">The sequence shown here is derived from an EMBL/GenBank/DDBJ whole genome shotgun (WGS) entry which is preliminary data.</text>
</comment>
<organism evidence="1 2">
    <name type="scientific">Comamonas odontotermitis</name>
    <dbReference type="NCBI Taxonomy" id="379895"/>
    <lineage>
        <taxon>Bacteria</taxon>
        <taxon>Pseudomonadati</taxon>
        <taxon>Pseudomonadota</taxon>
        <taxon>Betaproteobacteria</taxon>
        <taxon>Burkholderiales</taxon>
        <taxon>Comamonadaceae</taxon>
        <taxon>Comamonas</taxon>
    </lineage>
</organism>
<accession>A0ABR6RLD6</accession>
<protein>
    <submittedName>
        <fullName evidence="1">Uncharacterized protein</fullName>
    </submittedName>
</protein>
<evidence type="ECO:0000313" key="1">
    <source>
        <dbReference type="EMBL" id="MBB6579987.1"/>
    </source>
</evidence>
<evidence type="ECO:0000313" key="2">
    <source>
        <dbReference type="Proteomes" id="UP000562492"/>
    </source>
</evidence>